<evidence type="ECO:0000313" key="2">
    <source>
        <dbReference type="EMBL" id="KAF0133657.1"/>
    </source>
</evidence>
<sequence>MLKTLFSSKARVKVLTLFMENPKNRYYLREIEKIINILPQALQRELAKLKNIGLLSETAEGNRIYYQINSKHLIYPELKSLINKTTGLQGALKRAFSKEKEIERAFIYGSLADGRETVKSDIDLFIIGTISGKKLQTILRKSSLIHGRETNTVIYTPKEFKEKKKNHFIRSVIKENKIILKGDLNGF</sequence>
<protein>
    <submittedName>
        <fullName evidence="2">Putative nucleotidyltransferase</fullName>
    </submittedName>
</protein>
<gene>
    <name evidence="2" type="ORF">FD145_1195</name>
</gene>
<reference evidence="2 3" key="1">
    <citation type="submission" date="2019-12" db="EMBL/GenBank/DDBJ databases">
        <authorList>
            <person name="Wolfe R."/>
            <person name="Danczak R."/>
            <person name="Wilkins M."/>
        </authorList>
    </citation>
    <scope>NUCLEOTIDE SEQUENCE [LARGE SCALE GENOMIC DNA]</scope>
    <source>
        <strain evidence="2">X2_MaxBin.013</strain>
    </source>
</reference>
<dbReference type="AlphaFoldDB" id="A0A833L0C9"/>
<feature type="domain" description="HTH arsR-type" evidence="1">
    <location>
        <begin position="1"/>
        <end position="88"/>
    </location>
</feature>
<dbReference type="InterPro" id="IPR001845">
    <property type="entry name" value="HTH_ArsR_DNA-bd_dom"/>
</dbReference>
<dbReference type="Gene3D" id="3.30.460.10">
    <property type="entry name" value="Beta Polymerase, domain 2"/>
    <property type="match status" value="1"/>
</dbReference>
<dbReference type="Gene3D" id="1.10.10.10">
    <property type="entry name" value="Winged helix-like DNA-binding domain superfamily/Winged helix DNA-binding domain"/>
    <property type="match status" value="1"/>
</dbReference>
<dbReference type="InterPro" id="IPR036388">
    <property type="entry name" value="WH-like_DNA-bd_sf"/>
</dbReference>
<proteinExistence type="predicted"/>
<comment type="caution">
    <text evidence="2">The sequence shown here is derived from an EMBL/GenBank/DDBJ whole genome shotgun (WGS) entry which is preliminary data.</text>
</comment>
<dbReference type="SUPFAM" id="SSF81301">
    <property type="entry name" value="Nucleotidyltransferase"/>
    <property type="match status" value="1"/>
</dbReference>
<dbReference type="CDD" id="cd05403">
    <property type="entry name" value="NT_KNTase_like"/>
    <property type="match status" value="1"/>
</dbReference>
<dbReference type="InterPro" id="IPR041633">
    <property type="entry name" value="Polbeta"/>
</dbReference>
<evidence type="ECO:0000313" key="3">
    <source>
        <dbReference type="Proteomes" id="UP000488506"/>
    </source>
</evidence>
<keyword evidence="2" id="KW-0808">Transferase</keyword>
<accession>A0A833L0C9</accession>
<dbReference type="SUPFAM" id="SSF46785">
    <property type="entry name" value="Winged helix' DNA-binding domain"/>
    <property type="match status" value="1"/>
</dbReference>
<dbReference type="Pfam" id="PF18765">
    <property type="entry name" value="Polbeta"/>
    <property type="match status" value="1"/>
</dbReference>
<evidence type="ECO:0000259" key="1">
    <source>
        <dbReference type="PROSITE" id="PS50987"/>
    </source>
</evidence>
<dbReference type="PROSITE" id="PS50987">
    <property type="entry name" value="HTH_ARSR_2"/>
    <property type="match status" value="1"/>
</dbReference>
<dbReference type="InterPro" id="IPR011991">
    <property type="entry name" value="ArsR-like_HTH"/>
</dbReference>
<organism evidence="2 3">
    <name type="scientific">Candidatus Saganbacteria bacterium</name>
    <dbReference type="NCBI Taxonomy" id="2575572"/>
    <lineage>
        <taxon>Bacteria</taxon>
        <taxon>Bacillati</taxon>
        <taxon>Saganbacteria</taxon>
    </lineage>
</organism>
<dbReference type="SMART" id="SM00418">
    <property type="entry name" value="HTH_ARSR"/>
    <property type="match status" value="1"/>
</dbReference>
<dbReference type="EMBL" id="WPAF01000021">
    <property type="protein sequence ID" value="KAF0133657.1"/>
    <property type="molecule type" value="Genomic_DNA"/>
</dbReference>
<dbReference type="Proteomes" id="UP000488506">
    <property type="component" value="Unassembled WGS sequence"/>
</dbReference>
<name>A0A833L0C9_UNCSA</name>
<dbReference type="InterPro" id="IPR036390">
    <property type="entry name" value="WH_DNA-bd_sf"/>
</dbReference>
<dbReference type="InterPro" id="IPR043519">
    <property type="entry name" value="NT_sf"/>
</dbReference>
<dbReference type="GO" id="GO:0003700">
    <property type="term" value="F:DNA-binding transcription factor activity"/>
    <property type="evidence" value="ECO:0007669"/>
    <property type="project" value="InterPro"/>
</dbReference>
<dbReference type="CDD" id="cd00090">
    <property type="entry name" value="HTH_ARSR"/>
    <property type="match status" value="1"/>
</dbReference>
<dbReference type="GO" id="GO:0016740">
    <property type="term" value="F:transferase activity"/>
    <property type="evidence" value="ECO:0007669"/>
    <property type="project" value="UniProtKB-KW"/>
</dbReference>